<dbReference type="Pfam" id="PF08889">
    <property type="entry name" value="WbqC"/>
    <property type="match status" value="1"/>
</dbReference>
<comment type="caution">
    <text evidence="1">The sequence shown here is derived from an EMBL/GenBank/DDBJ whole genome shotgun (WGS) entry which is preliminary data.</text>
</comment>
<evidence type="ECO:0000313" key="2">
    <source>
        <dbReference type="Proteomes" id="UP000488299"/>
    </source>
</evidence>
<dbReference type="EMBL" id="WELI01000010">
    <property type="protein sequence ID" value="KAB7727591.1"/>
    <property type="molecule type" value="Genomic_DNA"/>
</dbReference>
<accession>A0A7J5TUD1</accession>
<gene>
    <name evidence="1" type="ORF">F5984_21220</name>
</gene>
<proteinExistence type="predicted"/>
<dbReference type="AlphaFoldDB" id="A0A7J5TUD1"/>
<dbReference type="InterPro" id="IPR014985">
    <property type="entry name" value="WbqC"/>
</dbReference>
<dbReference type="Proteomes" id="UP000488299">
    <property type="component" value="Unassembled WGS sequence"/>
</dbReference>
<reference evidence="1 2" key="1">
    <citation type="submission" date="2019-10" db="EMBL/GenBank/DDBJ databases">
        <title>Rudanella paleaurantiibacter sp. nov., isolated from sludge.</title>
        <authorList>
            <person name="Xu S.Q."/>
        </authorList>
    </citation>
    <scope>NUCLEOTIDE SEQUENCE [LARGE SCALE GENOMIC DNA]</scope>
    <source>
        <strain evidence="1 2">HX-22-17</strain>
    </source>
</reference>
<organism evidence="1 2">
    <name type="scientific">Rudanella paleaurantiibacter</name>
    <dbReference type="NCBI Taxonomy" id="2614655"/>
    <lineage>
        <taxon>Bacteria</taxon>
        <taxon>Pseudomonadati</taxon>
        <taxon>Bacteroidota</taxon>
        <taxon>Cytophagia</taxon>
        <taxon>Cytophagales</taxon>
        <taxon>Cytophagaceae</taxon>
        <taxon>Rudanella</taxon>
    </lineage>
</organism>
<name>A0A7J5TUD1_9BACT</name>
<evidence type="ECO:0008006" key="3">
    <source>
        <dbReference type="Google" id="ProtNLM"/>
    </source>
</evidence>
<sequence>MENNTPSRLLIELPFLPCLDFFVGMLTHDEVHLEAHEQYQKQSYRNRCYVLTANKIDCLTVPVAGATNHQPIREVRIDNGTPWQQRHWRCLESAYRKAPFFEYYAPQLEAVYRREWEFLFDVSWEMLTICRQMLGIKTPLLLTEWYQKNPPDGTFDARSRMNAKNPPDKPLFYHPEPYMQNFGPHFAPNLSIVDLLFCAGPDALDVLRKSRQ</sequence>
<evidence type="ECO:0000313" key="1">
    <source>
        <dbReference type="EMBL" id="KAB7727591.1"/>
    </source>
</evidence>
<protein>
    <recommendedName>
        <fullName evidence="3">WbqC family protein</fullName>
    </recommendedName>
</protein>
<keyword evidence="2" id="KW-1185">Reference proteome</keyword>